<protein>
    <submittedName>
        <fullName evidence="2">AbrB/MazE/SpoVT family DNA-binding domain-containing protein</fullName>
    </submittedName>
</protein>
<accession>A0A520KXT6</accession>
<dbReference type="GO" id="GO:0003677">
    <property type="term" value="F:DNA binding"/>
    <property type="evidence" value="ECO:0007669"/>
    <property type="project" value="UniProtKB-KW"/>
</dbReference>
<proteinExistence type="predicted"/>
<evidence type="ECO:0000313" key="3">
    <source>
        <dbReference type="Proteomes" id="UP000320766"/>
    </source>
</evidence>
<sequence length="55" mass="6025">MHIVTKSKIGSRGQIVISKVARDILGLLEGSDVIIEMREGEIGIMPTKKDILDGY</sequence>
<dbReference type="Proteomes" id="UP000320766">
    <property type="component" value="Unassembled WGS sequence"/>
</dbReference>
<name>A0A520KXT6_9EURY</name>
<dbReference type="InterPro" id="IPR037914">
    <property type="entry name" value="SpoVT-AbrB_sf"/>
</dbReference>
<comment type="caution">
    <text evidence="2">The sequence shown here is derived from an EMBL/GenBank/DDBJ whole genome shotgun (WGS) entry which is preliminary data.</text>
</comment>
<dbReference type="EMBL" id="RXIL01000046">
    <property type="protein sequence ID" value="RZN71055.1"/>
    <property type="molecule type" value="Genomic_DNA"/>
</dbReference>
<organism evidence="2 3">
    <name type="scientific">Candidatus Methanolliviera hydrocarbonicum</name>
    <dbReference type="NCBI Taxonomy" id="2491085"/>
    <lineage>
        <taxon>Archaea</taxon>
        <taxon>Methanobacteriati</taxon>
        <taxon>Methanobacteriota</taxon>
        <taxon>Candidatus Methanoliparia</taxon>
        <taxon>Candidatus Methanoliparales</taxon>
        <taxon>Candidatus Methanollivieraceae</taxon>
        <taxon>Candidatus Methanolliviera</taxon>
    </lineage>
</organism>
<gene>
    <name evidence="2" type="ORF">EF807_02580</name>
</gene>
<feature type="domain" description="SpoVT-AbrB" evidence="1">
    <location>
        <begin position="7"/>
        <end position="52"/>
    </location>
</feature>
<reference evidence="2 3" key="1">
    <citation type="journal article" date="2019" name="Nat. Microbiol.">
        <title>Wide diversity of methane and short-chain alkane metabolisms in uncultured archaea.</title>
        <authorList>
            <person name="Borrel G."/>
            <person name="Adam P.S."/>
            <person name="McKay L.J."/>
            <person name="Chen L.X."/>
            <person name="Sierra-Garcia I.N."/>
            <person name="Sieber C.M."/>
            <person name="Letourneur Q."/>
            <person name="Ghozlane A."/>
            <person name="Andersen G.L."/>
            <person name="Li W.J."/>
            <person name="Hallam S.J."/>
            <person name="Muyzer G."/>
            <person name="de Oliveira V.M."/>
            <person name="Inskeep W.P."/>
            <person name="Banfield J.F."/>
            <person name="Gribaldo S."/>
        </authorList>
    </citation>
    <scope>NUCLEOTIDE SEQUENCE [LARGE SCALE GENOMIC DNA]</scope>
    <source>
        <strain evidence="2">NM1b</strain>
    </source>
</reference>
<dbReference type="SUPFAM" id="SSF89447">
    <property type="entry name" value="AbrB/MazE/MraZ-like"/>
    <property type="match status" value="1"/>
</dbReference>
<evidence type="ECO:0000313" key="2">
    <source>
        <dbReference type="EMBL" id="RZN71055.1"/>
    </source>
</evidence>
<evidence type="ECO:0000259" key="1">
    <source>
        <dbReference type="SMART" id="SM00966"/>
    </source>
</evidence>
<dbReference type="AlphaFoldDB" id="A0A520KXT6"/>
<dbReference type="NCBIfam" id="TIGR01439">
    <property type="entry name" value="lp_hng_hel_AbrB"/>
    <property type="match status" value="1"/>
</dbReference>
<dbReference type="InterPro" id="IPR007159">
    <property type="entry name" value="SpoVT-AbrB_dom"/>
</dbReference>
<dbReference type="SMART" id="SM00966">
    <property type="entry name" value="SpoVT_AbrB"/>
    <property type="match status" value="1"/>
</dbReference>
<dbReference type="Gene3D" id="2.10.260.10">
    <property type="match status" value="1"/>
</dbReference>
<keyword evidence="2" id="KW-0238">DNA-binding</keyword>